<evidence type="ECO:0000256" key="8">
    <source>
        <dbReference type="SAM" id="MobiDB-lite"/>
    </source>
</evidence>
<evidence type="ECO:0000256" key="5">
    <source>
        <dbReference type="ARBA" id="ARBA00022833"/>
    </source>
</evidence>
<evidence type="ECO:0000256" key="3">
    <source>
        <dbReference type="ARBA" id="ARBA00022737"/>
    </source>
</evidence>
<protein>
    <recommendedName>
        <fullName evidence="9">C2H2-type domain-containing protein</fullName>
    </recommendedName>
</protein>
<feature type="compositionally biased region" description="Acidic residues" evidence="8">
    <location>
        <begin position="636"/>
        <end position="654"/>
    </location>
</feature>
<feature type="domain" description="C2H2-type" evidence="9">
    <location>
        <begin position="499"/>
        <end position="526"/>
    </location>
</feature>
<feature type="domain" description="C2H2-type" evidence="9">
    <location>
        <begin position="319"/>
        <end position="346"/>
    </location>
</feature>
<keyword evidence="6" id="KW-0539">Nucleus</keyword>
<dbReference type="OrthoDB" id="6077919at2759"/>
<name>A0A7M5WV10_9CNID</name>
<evidence type="ECO:0000256" key="1">
    <source>
        <dbReference type="ARBA" id="ARBA00004123"/>
    </source>
</evidence>
<dbReference type="EnsemblMetazoa" id="CLYHEMT013415.1">
    <property type="protein sequence ID" value="CLYHEMP013415.1"/>
    <property type="gene ID" value="CLYHEMG013415"/>
</dbReference>
<dbReference type="SMART" id="SM00355">
    <property type="entry name" value="ZnF_C2H2"/>
    <property type="match status" value="11"/>
</dbReference>
<evidence type="ECO:0000256" key="4">
    <source>
        <dbReference type="ARBA" id="ARBA00022771"/>
    </source>
</evidence>
<keyword evidence="2" id="KW-0479">Metal-binding</keyword>
<sequence>MANIEEAEITFQQQEPAQNEPPADLSSFQFVPEKIVDFSILQDGQRSYCVRWKDSWLTEELLSLTYQHLINEFWSTAAANVNKEQTEKVKKSKATNIKIINKQDNYEAVSVQPQYQTTSITVTSPGSATQQLVDNEANLKEMTETAAAAQLIDHSGILKQQVIPKLPDQTGINANTLSSMVVTSDVTLAAYPNEANPPTMIPQQPTIPKYQQALQQSISIQQQQLNPDSETGKVTFPKHVFSQARFVNKKQQQTLVSSEQPRVNCDICQKSLKTKKMLWAHKVAVHFGGNFPCEICGKKCITGAELRRHMTSHSTERRFVCQYCGLAYKRWSHLYQHLRVHEEEKNFRCDVCHLNFKVQSELKDHCFAEHSDGKMVQCSVCKHKLQTPLAVYHHSMKHTGTRDFICEICGSNFKRKQHLVTHMKTHLTEKKATDGSEEVYHCQACDESFTLKMDLKAHCTAAHPLLGDESVACRTCQKRLKVSHSVYLHGLRHFGARDFKCTLCNQFFKRKAHLLRHSLDRHPEQPRERKKRTVQVDGITCDLCQKSFKYKNALVKHMTTQHGILPSQDPSTELGIVVKKGIKRPHKCDVCSKRFKSKNGLAKHKVNKHSLESENSIVILGEDGSKDLEEKGNVREEDEVDDDDDEDIETDSETETPQILQNQAIAEPQLLQNQSVELSSSSRQKSEPMEVDQQQPEMVDHDDNVLHELDVTTNSDDKDATNNFRVVPIEHFNTSTGAGTSNVGSSADNVPHQVITVDEATGQIILMTTNAPPSNQQDVKDNKTGPSDVGTNQIIPVDDASRASPIITVRESDQSTSAAFEGQAVDPSQIRALTSAAQQQQLTTGQLQQVQIGQILNQDGVTLASVPIQSVQGVGDGQNIINFSQGSNEQIVVLLSALNSENIQQIQ</sequence>
<evidence type="ECO:0000313" key="11">
    <source>
        <dbReference type="Proteomes" id="UP000594262"/>
    </source>
</evidence>
<organism evidence="10 11">
    <name type="scientific">Clytia hemisphaerica</name>
    <dbReference type="NCBI Taxonomy" id="252671"/>
    <lineage>
        <taxon>Eukaryota</taxon>
        <taxon>Metazoa</taxon>
        <taxon>Cnidaria</taxon>
        <taxon>Hydrozoa</taxon>
        <taxon>Hydroidolina</taxon>
        <taxon>Leptothecata</taxon>
        <taxon>Obeliida</taxon>
        <taxon>Clytiidae</taxon>
        <taxon>Clytia</taxon>
    </lineage>
</organism>
<dbReference type="PROSITE" id="PS50157">
    <property type="entry name" value="ZINC_FINGER_C2H2_2"/>
    <property type="match status" value="8"/>
</dbReference>
<feature type="domain" description="C2H2-type" evidence="9">
    <location>
        <begin position="404"/>
        <end position="431"/>
    </location>
</feature>
<dbReference type="Pfam" id="PF00096">
    <property type="entry name" value="zf-C2H2"/>
    <property type="match status" value="4"/>
</dbReference>
<accession>A0A7M5WV10</accession>
<dbReference type="AlphaFoldDB" id="A0A7M5WV10"/>
<dbReference type="InterPro" id="IPR016197">
    <property type="entry name" value="Chromo-like_dom_sf"/>
</dbReference>
<proteinExistence type="predicted"/>
<dbReference type="PROSITE" id="PS00028">
    <property type="entry name" value="ZINC_FINGER_C2H2_1"/>
    <property type="match status" value="9"/>
</dbReference>
<dbReference type="GO" id="GO:0000978">
    <property type="term" value="F:RNA polymerase II cis-regulatory region sequence-specific DNA binding"/>
    <property type="evidence" value="ECO:0007669"/>
    <property type="project" value="TreeGrafter"/>
</dbReference>
<dbReference type="Gene3D" id="3.30.160.60">
    <property type="entry name" value="Classic Zinc Finger"/>
    <property type="match status" value="6"/>
</dbReference>
<evidence type="ECO:0000313" key="10">
    <source>
        <dbReference type="EnsemblMetazoa" id="CLYHEMP013415.1"/>
    </source>
</evidence>
<feature type="compositionally biased region" description="Polar residues" evidence="8">
    <location>
        <begin position="674"/>
        <end position="683"/>
    </location>
</feature>
<feature type="domain" description="C2H2-type" evidence="9">
    <location>
        <begin position="586"/>
        <end position="614"/>
    </location>
</feature>
<dbReference type="PANTHER" id="PTHR24390:SF214">
    <property type="entry name" value="C2H2-TYPE DOMAIN-CONTAINING PROTEIN"/>
    <property type="match status" value="1"/>
</dbReference>
<keyword evidence="4 7" id="KW-0863">Zinc-finger</keyword>
<dbReference type="GO" id="GO:0003700">
    <property type="term" value="F:DNA-binding transcription factor activity"/>
    <property type="evidence" value="ECO:0007669"/>
    <property type="project" value="TreeGrafter"/>
</dbReference>
<evidence type="ECO:0000256" key="6">
    <source>
        <dbReference type="ARBA" id="ARBA00023242"/>
    </source>
</evidence>
<feature type="domain" description="C2H2-type" evidence="9">
    <location>
        <begin position="347"/>
        <end position="375"/>
    </location>
</feature>
<keyword evidence="11" id="KW-1185">Reference proteome</keyword>
<dbReference type="SUPFAM" id="SSF54160">
    <property type="entry name" value="Chromo domain-like"/>
    <property type="match status" value="1"/>
</dbReference>
<dbReference type="GO" id="GO:0005634">
    <property type="term" value="C:nucleus"/>
    <property type="evidence" value="ECO:0007669"/>
    <property type="project" value="UniProtKB-SubCell"/>
</dbReference>
<feature type="domain" description="C2H2-type" evidence="9">
    <location>
        <begin position="539"/>
        <end position="566"/>
    </location>
</feature>
<evidence type="ECO:0000256" key="7">
    <source>
        <dbReference type="PROSITE-ProRule" id="PRU00042"/>
    </source>
</evidence>
<feature type="region of interest" description="Disordered" evidence="8">
    <location>
        <begin position="769"/>
        <end position="794"/>
    </location>
</feature>
<keyword evidence="3" id="KW-0677">Repeat</keyword>
<dbReference type="GeneID" id="136822668"/>
<feature type="region of interest" description="Disordered" evidence="8">
    <location>
        <begin position="621"/>
        <end position="659"/>
    </location>
</feature>
<feature type="domain" description="C2H2-type" evidence="9">
    <location>
        <begin position="291"/>
        <end position="318"/>
    </location>
</feature>
<dbReference type="InterPro" id="IPR036236">
    <property type="entry name" value="Znf_C2H2_sf"/>
</dbReference>
<evidence type="ECO:0000256" key="2">
    <source>
        <dbReference type="ARBA" id="ARBA00022723"/>
    </source>
</evidence>
<dbReference type="SUPFAM" id="SSF57667">
    <property type="entry name" value="beta-beta-alpha zinc fingers"/>
    <property type="match status" value="5"/>
</dbReference>
<dbReference type="InterPro" id="IPR013087">
    <property type="entry name" value="Znf_C2H2_type"/>
</dbReference>
<dbReference type="GO" id="GO:0006357">
    <property type="term" value="P:regulation of transcription by RNA polymerase II"/>
    <property type="evidence" value="ECO:0007669"/>
    <property type="project" value="TreeGrafter"/>
</dbReference>
<evidence type="ECO:0000259" key="9">
    <source>
        <dbReference type="PROSITE" id="PS50157"/>
    </source>
</evidence>
<comment type="subcellular location">
    <subcellularLocation>
        <location evidence="1">Nucleus</location>
    </subcellularLocation>
</comment>
<dbReference type="RefSeq" id="XP_066935060.1">
    <property type="nucleotide sequence ID" value="XM_067078959.1"/>
</dbReference>
<dbReference type="PANTHER" id="PTHR24390">
    <property type="entry name" value="ZINC FINGER PROTEIN"/>
    <property type="match status" value="1"/>
</dbReference>
<dbReference type="GO" id="GO:0008270">
    <property type="term" value="F:zinc ion binding"/>
    <property type="evidence" value="ECO:0007669"/>
    <property type="project" value="UniProtKB-KW"/>
</dbReference>
<keyword evidence="5" id="KW-0862">Zinc</keyword>
<dbReference type="FunFam" id="3.30.160.60:FF:000145">
    <property type="entry name" value="Zinc finger protein 574"/>
    <property type="match status" value="1"/>
</dbReference>
<dbReference type="Proteomes" id="UP000594262">
    <property type="component" value="Unplaced"/>
</dbReference>
<feature type="domain" description="C2H2-type" evidence="9">
    <location>
        <begin position="440"/>
        <end position="463"/>
    </location>
</feature>
<feature type="compositionally biased region" description="Basic and acidic residues" evidence="8">
    <location>
        <begin position="623"/>
        <end position="635"/>
    </location>
</feature>
<reference evidence="10" key="1">
    <citation type="submission" date="2021-01" db="UniProtKB">
        <authorList>
            <consortium name="EnsemblMetazoa"/>
        </authorList>
    </citation>
    <scope>IDENTIFICATION</scope>
</reference>
<feature type="region of interest" description="Disordered" evidence="8">
    <location>
        <begin position="674"/>
        <end position="698"/>
    </location>
</feature>